<protein>
    <recommendedName>
        <fullName evidence="3">SbsA Ig-like domain-containing protein</fullName>
    </recommendedName>
</protein>
<reference evidence="1" key="1">
    <citation type="submission" date="2021-02" db="EMBL/GenBank/DDBJ databases">
        <authorList>
            <person name="Dougan E. K."/>
            <person name="Rhodes N."/>
            <person name="Thang M."/>
            <person name="Chan C."/>
        </authorList>
    </citation>
    <scope>NUCLEOTIDE SEQUENCE</scope>
</reference>
<proteinExistence type="predicted"/>
<evidence type="ECO:0000313" key="1">
    <source>
        <dbReference type="EMBL" id="CAE8657235.1"/>
    </source>
</evidence>
<name>A0A813ISW6_POLGL</name>
<comment type="caution">
    <text evidence="1">The sequence shown here is derived from an EMBL/GenBank/DDBJ whole genome shotgun (WGS) entry which is preliminary data.</text>
</comment>
<feature type="non-terminal residue" evidence="1">
    <location>
        <position position="1"/>
    </location>
</feature>
<gene>
    <name evidence="1" type="ORF">PGLA2088_LOCUS12695</name>
</gene>
<dbReference type="AlphaFoldDB" id="A0A813ISW6"/>
<feature type="non-terminal residue" evidence="1">
    <location>
        <position position="396"/>
    </location>
</feature>
<evidence type="ECO:0008006" key="3">
    <source>
        <dbReference type="Google" id="ProtNLM"/>
    </source>
</evidence>
<organism evidence="1 2">
    <name type="scientific">Polarella glacialis</name>
    <name type="common">Dinoflagellate</name>
    <dbReference type="NCBI Taxonomy" id="89957"/>
    <lineage>
        <taxon>Eukaryota</taxon>
        <taxon>Sar</taxon>
        <taxon>Alveolata</taxon>
        <taxon>Dinophyceae</taxon>
        <taxon>Suessiales</taxon>
        <taxon>Suessiaceae</taxon>
        <taxon>Polarella</taxon>
    </lineage>
</organism>
<sequence length="396" mass="42492">LSPGIVYTVEVSSNCFIGKFSNLSMALVAGPNGFQFATVDDKSAGAAADILGPRLLDPMAVRPPSGVSSDGSVFTFYFNEVIRRGPGPIAIVRILTQNSLNIYGHVSEVVDSSPLIDFDRRVPGKVTIFPTFPLDPGSTYEVVFGPGSLQDVAGNMVSCSRDEASEGVPSGFGLSSSYLVPVLPTGGVQAPREPEVAFAAFPSPGGSMHRQSNLVLEFTHSVAQGPYNEFNAVLFCFNWTTTNVCLEEVSIPVTALLFLGRKVMINPSFDLKPDRHYNVSMATGVIEHFPGLRADSYGKWPFGFSIMSKASRDLETPVLVAIHTDCTQSSWFTSSAMPGAAHDGSGCGWWDELPDATIPSTVAKTTMTWGFGGSALLRPLPSGVKFHFYFREPVLL</sequence>
<evidence type="ECO:0000313" key="2">
    <source>
        <dbReference type="Proteomes" id="UP000626109"/>
    </source>
</evidence>
<accession>A0A813ISW6</accession>
<dbReference type="Proteomes" id="UP000626109">
    <property type="component" value="Unassembled WGS sequence"/>
</dbReference>
<dbReference type="EMBL" id="CAJNNW010015026">
    <property type="protein sequence ID" value="CAE8657235.1"/>
    <property type="molecule type" value="Genomic_DNA"/>
</dbReference>